<dbReference type="GO" id="GO:0006357">
    <property type="term" value="P:regulation of transcription by RNA polymerase II"/>
    <property type="evidence" value="ECO:0007669"/>
    <property type="project" value="TreeGrafter"/>
</dbReference>
<accession>A0A9P8VZ87</accession>
<reference evidence="4 5" key="1">
    <citation type="journal article" date="2021" name="Nat. Commun.">
        <title>Genetic determinants of endophytism in the Arabidopsis root mycobiome.</title>
        <authorList>
            <person name="Mesny F."/>
            <person name="Miyauchi S."/>
            <person name="Thiergart T."/>
            <person name="Pickel B."/>
            <person name="Atanasova L."/>
            <person name="Karlsson M."/>
            <person name="Huettel B."/>
            <person name="Barry K.W."/>
            <person name="Haridas S."/>
            <person name="Chen C."/>
            <person name="Bauer D."/>
            <person name="Andreopoulos W."/>
            <person name="Pangilinan J."/>
            <person name="LaButti K."/>
            <person name="Riley R."/>
            <person name="Lipzen A."/>
            <person name="Clum A."/>
            <person name="Drula E."/>
            <person name="Henrissat B."/>
            <person name="Kohler A."/>
            <person name="Grigoriev I.V."/>
            <person name="Martin F.M."/>
            <person name="Hacquard S."/>
        </authorList>
    </citation>
    <scope>NUCLEOTIDE SEQUENCE [LARGE SCALE GENOMIC DNA]</scope>
    <source>
        <strain evidence="4 5">MPI-CAGE-CH-0241</strain>
    </source>
</reference>
<dbReference type="SUPFAM" id="SSF53067">
    <property type="entry name" value="Actin-like ATPase domain"/>
    <property type="match status" value="2"/>
</dbReference>
<dbReference type="InterPro" id="IPR057512">
    <property type="entry name" value="RTG2_C"/>
</dbReference>
<dbReference type="Pfam" id="PF23566">
    <property type="entry name" value="RTG2_C"/>
    <property type="match status" value="1"/>
</dbReference>
<dbReference type="Gene3D" id="1.10.3210.10">
    <property type="entry name" value="Hypothetical protein af1432"/>
    <property type="match status" value="1"/>
</dbReference>
<dbReference type="InterPro" id="IPR043129">
    <property type="entry name" value="ATPase_NBD"/>
</dbReference>
<dbReference type="InterPro" id="IPR050273">
    <property type="entry name" value="GppA/Ppx_hydrolase"/>
</dbReference>
<feature type="compositionally biased region" description="Acidic residues" evidence="1">
    <location>
        <begin position="1"/>
        <end position="25"/>
    </location>
</feature>
<protein>
    <submittedName>
        <fullName evidence="4">Ppx/GppA phosphatase family-domain-containing protein</fullName>
    </submittedName>
</protein>
<sequence length="642" mass="71360">MEDFSDFEEIDAVSESDDQADDEQELSERLIDRLTFPQSINPFGPFPTDHGGWHPPWLGHGEKLIGVVDMGSNGIRFSISDLTPPLARILPAVMVYRAGISLYDCQFDPHTGKQVPIPDDVIDSVCAALNRFIIVCADFGTPKTRIHVLATEATRAALNSAKFLKAIKDRTELSVQLLPKEEEGQIGALGIASGFSSMAGLVMDLGGGSTQITWMLSQGSDIRISPHGAFSFPYGAAALTKKLRDLRQGRSKSEAEVALNEFRGEMIEKFRDAYHHLQVPDELIDAAEKDGGFRIYLSGGGFRGWGYLLLYLNQVHGRHYPISIINGYTAEKGQFEDTETLKEVARAAKNVFRVSDRRRSQVPAVAFLVNVLAKAIPHGIKEAHFCQGGVREGYLFKQLPASVRKQAPLEVATGLFARGARNLIQQMLKNAIPKPSQDETKRFPEEFGEHVIDSFANSMYAHMFMSVETASTAALYSTSVGIMSTVHGISHQDRARLSLMLEARYRGELPPREVEFRDSLRRLITPEEVWWASYLGRVGYLITMLYPAGKIDKSKARVVFSSQWSWTMGKSKEREGIIFTISVQKTKNDPARTKETLEEFAREVEKAGKKKNWIAGAKGDPWGMKVKVKVVEEGILGESSNE</sequence>
<dbReference type="AlphaFoldDB" id="A0A9P8VZ87"/>
<dbReference type="PANTHER" id="PTHR30005">
    <property type="entry name" value="EXOPOLYPHOSPHATASE"/>
    <property type="match status" value="1"/>
</dbReference>
<name>A0A9P8VZ87_9HYPO</name>
<organism evidence="4 5">
    <name type="scientific">Thelonectria olida</name>
    <dbReference type="NCBI Taxonomy" id="1576542"/>
    <lineage>
        <taxon>Eukaryota</taxon>
        <taxon>Fungi</taxon>
        <taxon>Dikarya</taxon>
        <taxon>Ascomycota</taxon>
        <taxon>Pezizomycotina</taxon>
        <taxon>Sordariomycetes</taxon>
        <taxon>Hypocreomycetidae</taxon>
        <taxon>Hypocreales</taxon>
        <taxon>Nectriaceae</taxon>
        <taxon>Thelonectria</taxon>
    </lineage>
</organism>
<dbReference type="Gene3D" id="3.30.420.150">
    <property type="entry name" value="Exopolyphosphatase. Domain 2"/>
    <property type="match status" value="1"/>
</dbReference>
<dbReference type="PANTHER" id="PTHR30005:SF0">
    <property type="entry name" value="RETROGRADE REGULATION PROTEIN 2"/>
    <property type="match status" value="1"/>
</dbReference>
<feature type="region of interest" description="Disordered" evidence="1">
    <location>
        <begin position="1"/>
        <end position="26"/>
    </location>
</feature>
<dbReference type="Proteomes" id="UP000777438">
    <property type="component" value="Unassembled WGS sequence"/>
</dbReference>
<dbReference type="OrthoDB" id="2014654at2759"/>
<feature type="domain" description="Ppx/GppA phosphatase N-terminal" evidence="2">
    <location>
        <begin position="100"/>
        <end position="400"/>
    </location>
</feature>
<evidence type="ECO:0000259" key="3">
    <source>
        <dbReference type="Pfam" id="PF23566"/>
    </source>
</evidence>
<dbReference type="FunFam" id="3.30.420.40:FF:000191">
    <property type="entry name" value="Retrograde regulation protein 2"/>
    <property type="match status" value="1"/>
</dbReference>
<proteinExistence type="predicted"/>
<dbReference type="Pfam" id="PF02541">
    <property type="entry name" value="Ppx-GppA"/>
    <property type="match status" value="1"/>
</dbReference>
<evidence type="ECO:0000256" key="1">
    <source>
        <dbReference type="SAM" id="MobiDB-lite"/>
    </source>
</evidence>
<evidence type="ECO:0000259" key="2">
    <source>
        <dbReference type="Pfam" id="PF02541"/>
    </source>
</evidence>
<dbReference type="Gene3D" id="3.30.420.40">
    <property type="match status" value="1"/>
</dbReference>
<feature type="domain" description="RTG2 C-terminal" evidence="3">
    <location>
        <begin position="408"/>
        <end position="632"/>
    </location>
</feature>
<gene>
    <name evidence="4" type="ORF">B0T10DRAFT_92795</name>
</gene>
<dbReference type="EMBL" id="JAGPYM010000018">
    <property type="protein sequence ID" value="KAH6885309.1"/>
    <property type="molecule type" value="Genomic_DNA"/>
</dbReference>
<evidence type="ECO:0000313" key="4">
    <source>
        <dbReference type="EMBL" id="KAH6885309.1"/>
    </source>
</evidence>
<dbReference type="InterPro" id="IPR003695">
    <property type="entry name" value="Ppx_GppA_N"/>
</dbReference>
<comment type="caution">
    <text evidence="4">The sequence shown here is derived from an EMBL/GenBank/DDBJ whole genome shotgun (WGS) entry which is preliminary data.</text>
</comment>
<keyword evidence="5" id="KW-1185">Reference proteome</keyword>
<evidence type="ECO:0000313" key="5">
    <source>
        <dbReference type="Proteomes" id="UP000777438"/>
    </source>
</evidence>